<dbReference type="AlphaFoldDB" id="A0AB34J7M1"/>
<feature type="compositionally biased region" description="Basic and acidic residues" evidence="5">
    <location>
        <begin position="7"/>
        <end position="21"/>
    </location>
</feature>
<feature type="compositionally biased region" description="Low complexity" evidence="5">
    <location>
        <begin position="23"/>
        <end position="39"/>
    </location>
</feature>
<proteinExistence type="predicted"/>
<evidence type="ECO:0000256" key="1">
    <source>
        <dbReference type="ARBA" id="ARBA00022723"/>
    </source>
</evidence>
<evidence type="ECO:0000256" key="5">
    <source>
        <dbReference type="SAM" id="MobiDB-lite"/>
    </source>
</evidence>
<evidence type="ECO:0000256" key="4">
    <source>
        <dbReference type="PROSITE-ProRule" id="PRU00322"/>
    </source>
</evidence>
<dbReference type="Proteomes" id="UP001515480">
    <property type="component" value="Unassembled WGS sequence"/>
</dbReference>
<reference evidence="7 8" key="1">
    <citation type="journal article" date="2024" name="Science">
        <title>Giant polyketide synthase enzymes in the biosynthesis of giant marine polyether toxins.</title>
        <authorList>
            <person name="Fallon T.R."/>
            <person name="Shende V.V."/>
            <person name="Wierzbicki I.H."/>
            <person name="Pendleton A.L."/>
            <person name="Watervoot N.F."/>
            <person name="Auber R.P."/>
            <person name="Gonzalez D.J."/>
            <person name="Wisecaver J.H."/>
            <person name="Moore B.S."/>
        </authorList>
    </citation>
    <scope>NUCLEOTIDE SEQUENCE [LARGE SCALE GENOMIC DNA]</scope>
    <source>
        <strain evidence="7 8">12B1</strain>
    </source>
</reference>
<gene>
    <name evidence="7" type="ORF">AB1Y20_002134</name>
</gene>
<feature type="domain" description="RanBP2-type" evidence="6">
    <location>
        <begin position="139"/>
        <end position="168"/>
    </location>
</feature>
<protein>
    <recommendedName>
        <fullName evidence="6">RanBP2-type domain-containing protein</fullName>
    </recommendedName>
</protein>
<accession>A0AB34J7M1</accession>
<feature type="compositionally biased region" description="Basic and acidic residues" evidence="5">
    <location>
        <begin position="47"/>
        <end position="56"/>
    </location>
</feature>
<dbReference type="Pfam" id="PF12773">
    <property type="entry name" value="DZR"/>
    <property type="match status" value="1"/>
</dbReference>
<organism evidence="7 8">
    <name type="scientific">Prymnesium parvum</name>
    <name type="common">Toxic golden alga</name>
    <dbReference type="NCBI Taxonomy" id="97485"/>
    <lineage>
        <taxon>Eukaryota</taxon>
        <taxon>Haptista</taxon>
        <taxon>Haptophyta</taxon>
        <taxon>Prymnesiophyceae</taxon>
        <taxon>Prymnesiales</taxon>
        <taxon>Prymnesiaceae</taxon>
        <taxon>Prymnesium</taxon>
    </lineage>
</organism>
<evidence type="ECO:0000256" key="3">
    <source>
        <dbReference type="ARBA" id="ARBA00022833"/>
    </source>
</evidence>
<evidence type="ECO:0000259" key="6">
    <source>
        <dbReference type="PROSITE" id="PS50199"/>
    </source>
</evidence>
<dbReference type="GO" id="GO:0008270">
    <property type="term" value="F:zinc ion binding"/>
    <property type="evidence" value="ECO:0007669"/>
    <property type="project" value="UniProtKB-KW"/>
</dbReference>
<name>A0AB34J7M1_PRYPA</name>
<dbReference type="InterPro" id="IPR001876">
    <property type="entry name" value="Znf_RanBP2"/>
</dbReference>
<dbReference type="InterPro" id="IPR025874">
    <property type="entry name" value="DZR"/>
</dbReference>
<dbReference type="PROSITE" id="PS50199">
    <property type="entry name" value="ZF_RANBP2_2"/>
    <property type="match status" value="1"/>
</dbReference>
<keyword evidence="2 4" id="KW-0863">Zinc-finger</keyword>
<evidence type="ECO:0000313" key="8">
    <source>
        <dbReference type="Proteomes" id="UP001515480"/>
    </source>
</evidence>
<sequence>MPFDLMAHNRELEGHKVERKSSSRFSLGSSSDAIADSSANELAAKMEAMRKLDELQQKTPTKPKASPAAPSSSKEVSPPSLKTPNSAECKGGEWRCKTCSERKNDAHGDYTCPGDFKFCPTCGEGAGTGIPSEVPPQPVTGDWDCPDCNEPCSASFNYCVECGSAHPPPPPHDCMGCGEVMPYSWKFCPDCGTAASVEKVEGGCSPPKITGDEVDWTCTKCKDEIPAGFNYCHECGEARH</sequence>
<comment type="caution">
    <text evidence="7">The sequence shown here is derived from an EMBL/GenBank/DDBJ whole genome shotgun (WGS) entry which is preliminary data.</text>
</comment>
<dbReference type="EMBL" id="JBGBPQ010000011">
    <property type="protein sequence ID" value="KAL1515512.1"/>
    <property type="molecule type" value="Genomic_DNA"/>
</dbReference>
<keyword evidence="1" id="KW-0479">Metal-binding</keyword>
<feature type="compositionally biased region" description="Low complexity" evidence="5">
    <location>
        <begin position="58"/>
        <end position="80"/>
    </location>
</feature>
<keyword evidence="3" id="KW-0862">Zinc</keyword>
<keyword evidence="8" id="KW-1185">Reference proteome</keyword>
<feature type="region of interest" description="Disordered" evidence="5">
    <location>
        <begin position="1"/>
        <end position="92"/>
    </location>
</feature>
<evidence type="ECO:0000313" key="7">
    <source>
        <dbReference type="EMBL" id="KAL1515512.1"/>
    </source>
</evidence>
<evidence type="ECO:0000256" key="2">
    <source>
        <dbReference type="ARBA" id="ARBA00022771"/>
    </source>
</evidence>